<dbReference type="Pfam" id="PF01938">
    <property type="entry name" value="TRAM"/>
    <property type="match status" value="1"/>
</dbReference>
<dbReference type="InParanoid" id="A0A0N0RFH2"/>
<reference evidence="2 3" key="1">
    <citation type="journal article" date="2015" name="Genome Announc.">
        <title>Draft Genome Sequence of a Heterotrophic Facultative Anaerobic Thermophilic Bacterium, Ardenticatena maritima Strain 110ST.</title>
        <authorList>
            <person name="Kawaichi S."/>
            <person name="Yoshida T."/>
            <person name="Sako Y."/>
            <person name="Nakamura R."/>
        </authorList>
    </citation>
    <scope>NUCLEOTIDE SEQUENCE [LARGE SCALE GENOMIC DNA]</scope>
    <source>
        <strain evidence="2 3">110S</strain>
    </source>
</reference>
<dbReference type="EMBL" id="BBZA01000087">
    <property type="protein sequence ID" value="GAP62834.1"/>
    <property type="molecule type" value="Genomic_DNA"/>
</dbReference>
<dbReference type="Proteomes" id="UP000037784">
    <property type="component" value="Unassembled WGS sequence"/>
</dbReference>
<comment type="caution">
    <text evidence="2">The sequence shown here is derived from an EMBL/GenBank/DDBJ whole genome shotgun (WGS) entry which is preliminary data.</text>
</comment>
<proteinExistence type="predicted"/>
<accession>A0A0N0RFH2</accession>
<dbReference type="InterPro" id="IPR002792">
    <property type="entry name" value="TRAM_dom"/>
</dbReference>
<dbReference type="PROSITE" id="PS50926">
    <property type="entry name" value="TRAM"/>
    <property type="match status" value="1"/>
</dbReference>
<evidence type="ECO:0000313" key="2">
    <source>
        <dbReference type="EMBL" id="GAP62834.1"/>
    </source>
</evidence>
<organism evidence="2 3">
    <name type="scientific">Ardenticatena maritima</name>
    <dbReference type="NCBI Taxonomy" id="872965"/>
    <lineage>
        <taxon>Bacteria</taxon>
        <taxon>Bacillati</taxon>
        <taxon>Chloroflexota</taxon>
        <taxon>Ardenticatenia</taxon>
        <taxon>Ardenticatenales</taxon>
        <taxon>Ardenticatenaceae</taxon>
        <taxon>Ardenticatena</taxon>
    </lineage>
</organism>
<gene>
    <name evidence="2" type="ORF">ARMA_1257</name>
</gene>
<reference evidence="3" key="2">
    <citation type="submission" date="2015-08" db="EMBL/GenBank/DDBJ databases">
        <title>Draft Genome Sequence of a Heterotrophic Facultative Anaerobic Bacterium Ardenticatena maritima Strain 110S.</title>
        <authorList>
            <person name="Kawaichi S."/>
            <person name="Yoshida T."/>
            <person name="Sako Y."/>
            <person name="Nakamura R."/>
        </authorList>
    </citation>
    <scope>NUCLEOTIDE SEQUENCE [LARGE SCALE GENOMIC DNA]</scope>
    <source>
        <strain evidence="3">110S</strain>
    </source>
</reference>
<protein>
    <recommendedName>
        <fullName evidence="1">TRAM domain-containing protein</fullName>
    </recommendedName>
</protein>
<evidence type="ECO:0000259" key="1">
    <source>
        <dbReference type="PROSITE" id="PS50926"/>
    </source>
</evidence>
<keyword evidence="3" id="KW-1185">Reference proteome</keyword>
<dbReference type="AlphaFoldDB" id="A0A0N0RFH2"/>
<name>A0A0N0RFH2_9CHLR</name>
<evidence type="ECO:0000313" key="3">
    <source>
        <dbReference type="Proteomes" id="UP000037784"/>
    </source>
</evidence>
<sequence length="102" mass="11997">MPWEEKERRRKMLDDLMHDIMAEINSAYLDQTVEVLVEDLHKGKWRGRTRTNKLVFFEDERDRRGDLAQVRITWTGPYSMQGVPADAPPKTPVLDMENILTP</sequence>
<feature type="domain" description="TRAM" evidence="1">
    <location>
        <begin position="26"/>
        <end position="86"/>
    </location>
</feature>